<evidence type="ECO:0000313" key="14">
    <source>
        <dbReference type="Proteomes" id="UP000245125"/>
    </source>
</evidence>
<dbReference type="EC" id="1.9.6.1" evidence="13"/>
<evidence type="ECO:0000256" key="11">
    <source>
        <dbReference type="ARBA" id="ARBA00023136"/>
    </source>
</evidence>
<dbReference type="InterPro" id="IPR005126">
    <property type="entry name" value="NapC/NirT_cyt_c_N"/>
</dbReference>
<keyword evidence="13" id="KW-0560">Oxidoreductase</keyword>
<keyword evidence="5" id="KW-0349">Heme</keyword>
<evidence type="ECO:0000313" key="13">
    <source>
        <dbReference type="EMBL" id="SPQ00093.1"/>
    </source>
</evidence>
<sequence>MSDIKSKKILKYLAIIVVAGAAALFLLLLGPPNLLAKSEAPIFCGGCHVMESEFEAWSHAGAHRRKKCVDCHLPNQNMVIHYIWKSIDGMKDVGFFFSGLAPERIRITEHGKKVLQTNCIRCHEATVTMINQERPCWDCHRRIAHTRTGSISTL</sequence>
<comment type="subcellular location">
    <subcellularLocation>
        <location evidence="1">Cell membrane</location>
    </subcellularLocation>
</comment>
<dbReference type="PANTHER" id="PTHR30333">
    <property type="entry name" value="CYTOCHROME C-TYPE PROTEIN"/>
    <property type="match status" value="1"/>
</dbReference>
<protein>
    <submittedName>
        <fullName evidence="13">Cytochrome c nitrate reductase, small subunit (NrfH)</fullName>
        <ecNumber evidence="13">1.9.6.1</ecNumber>
    </submittedName>
</protein>
<dbReference type="GO" id="GO:0009055">
    <property type="term" value="F:electron transfer activity"/>
    <property type="evidence" value="ECO:0007669"/>
    <property type="project" value="TreeGrafter"/>
</dbReference>
<comment type="similarity">
    <text evidence="2">Belongs to the NapC/NirT/NrfH family.</text>
</comment>
<name>A0A2U3QFA6_9BACT</name>
<keyword evidence="10" id="KW-0408">Iron</keyword>
<evidence type="ECO:0000256" key="7">
    <source>
        <dbReference type="ARBA" id="ARBA00022723"/>
    </source>
</evidence>
<evidence type="ECO:0000256" key="9">
    <source>
        <dbReference type="ARBA" id="ARBA00022989"/>
    </source>
</evidence>
<keyword evidence="3" id="KW-0813">Transport</keyword>
<organism evidence="13 14">
    <name type="scientific">Candidatus Sulfobium mesophilum</name>
    <dbReference type="NCBI Taxonomy" id="2016548"/>
    <lineage>
        <taxon>Bacteria</taxon>
        <taxon>Pseudomonadati</taxon>
        <taxon>Nitrospirota</taxon>
        <taxon>Nitrospiria</taxon>
        <taxon>Nitrospirales</taxon>
        <taxon>Nitrospiraceae</taxon>
        <taxon>Candidatus Sulfobium</taxon>
    </lineage>
</organism>
<accession>A0A2U3QFA6</accession>
<evidence type="ECO:0000256" key="6">
    <source>
        <dbReference type="ARBA" id="ARBA00022692"/>
    </source>
</evidence>
<proteinExistence type="inferred from homology"/>
<keyword evidence="8" id="KW-0249">Electron transport</keyword>
<keyword evidence="9" id="KW-1133">Transmembrane helix</keyword>
<keyword evidence="11" id="KW-0472">Membrane</keyword>
<keyword evidence="6" id="KW-0812">Transmembrane</keyword>
<evidence type="ECO:0000256" key="5">
    <source>
        <dbReference type="ARBA" id="ARBA00022617"/>
    </source>
</evidence>
<dbReference type="PANTHER" id="PTHR30333:SF1">
    <property type="entry name" value="CYTOCHROME C-TYPE PROTEIN NAPC"/>
    <property type="match status" value="1"/>
</dbReference>
<dbReference type="InterPro" id="IPR036280">
    <property type="entry name" value="Multihaem_cyt_sf"/>
</dbReference>
<dbReference type="EMBL" id="OUUY01000061">
    <property type="protein sequence ID" value="SPQ00093.1"/>
    <property type="molecule type" value="Genomic_DNA"/>
</dbReference>
<evidence type="ECO:0000259" key="12">
    <source>
        <dbReference type="Pfam" id="PF03264"/>
    </source>
</evidence>
<dbReference type="OrthoDB" id="9782159at2"/>
<dbReference type="InterPro" id="IPR051174">
    <property type="entry name" value="Cytochrome_c-type_ET"/>
</dbReference>
<dbReference type="NCBIfam" id="TIGR03153">
    <property type="entry name" value="cytochr_NrfH"/>
    <property type="match status" value="1"/>
</dbReference>
<evidence type="ECO:0000256" key="2">
    <source>
        <dbReference type="ARBA" id="ARBA00007395"/>
    </source>
</evidence>
<dbReference type="Pfam" id="PF03264">
    <property type="entry name" value="Cytochrom_NNT"/>
    <property type="match status" value="1"/>
</dbReference>
<dbReference type="Gene3D" id="1.10.3820.10">
    <property type="entry name" value="Di-heme elbow motif domain"/>
    <property type="match status" value="1"/>
</dbReference>
<reference evidence="14" key="1">
    <citation type="submission" date="2018-03" db="EMBL/GenBank/DDBJ databases">
        <authorList>
            <person name="Zecchin S."/>
        </authorList>
    </citation>
    <scope>NUCLEOTIDE SEQUENCE [LARGE SCALE GENOMIC DNA]</scope>
</reference>
<evidence type="ECO:0000256" key="8">
    <source>
        <dbReference type="ARBA" id="ARBA00022982"/>
    </source>
</evidence>
<feature type="domain" description="NapC/NirT cytochrome c N-terminal" evidence="12">
    <location>
        <begin position="12"/>
        <end position="110"/>
    </location>
</feature>
<evidence type="ECO:0000256" key="1">
    <source>
        <dbReference type="ARBA" id="ARBA00004236"/>
    </source>
</evidence>
<dbReference type="SUPFAM" id="SSF48695">
    <property type="entry name" value="Multiheme cytochromes"/>
    <property type="match status" value="1"/>
</dbReference>
<keyword evidence="7" id="KW-0479">Metal-binding</keyword>
<dbReference type="GO" id="GO:0046872">
    <property type="term" value="F:metal ion binding"/>
    <property type="evidence" value="ECO:0007669"/>
    <property type="project" value="UniProtKB-KW"/>
</dbReference>
<dbReference type="GO" id="GO:0005886">
    <property type="term" value="C:plasma membrane"/>
    <property type="evidence" value="ECO:0007669"/>
    <property type="project" value="UniProtKB-SubCell"/>
</dbReference>
<dbReference type="GO" id="GO:0022900">
    <property type="term" value="P:electron transport chain"/>
    <property type="evidence" value="ECO:0007669"/>
    <property type="project" value="InterPro"/>
</dbReference>
<dbReference type="GO" id="GO:0050140">
    <property type="term" value="F:nitrate reductase (cytochrome) activity"/>
    <property type="evidence" value="ECO:0007669"/>
    <property type="project" value="UniProtKB-EC"/>
</dbReference>
<keyword evidence="4" id="KW-1003">Cell membrane</keyword>
<dbReference type="InterPro" id="IPR038266">
    <property type="entry name" value="NapC/NirT_cytc_sf"/>
</dbReference>
<dbReference type="Proteomes" id="UP000245125">
    <property type="component" value="Unassembled WGS sequence"/>
</dbReference>
<dbReference type="AlphaFoldDB" id="A0A2U3QFA6"/>
<keyword evidence="14" id="KW-1185">Reference proteome</keyword>
<evidence type="ECO:0000256" key="4">
    <source>
        <dbReference type="ARBA" id="ARBA00022475"/>
    </source>
</evidence>
<evidence type="ECO:0000256" key="3">
    <source>
        <dbReference type="ARBA" id="ARBA00022448"/>
    </source>
</evidence>
<dbReference type="GO" id="GO:0009061">
    <property type="term" value="P:anaerobic respiration"/>
    <property type="evidence" value="ECO:0007669"/>
    <property type="project" value="TreeGrafter"/>
</dbReference>
<evidence type="ECO:0000256" key="10">
    <source>
        <dbReference type="ARBA" id="ARBA00023004"/>
    </source>
</evidence>
<dbReference type="InterPro" id="IPR017571">
    <property type="entry name" value="NrfH"/>
</dbReference>
<gene>
    <name evidence="13" type="ORF">NBG4_170008</name>
</gene>